<dbReference type="AlphaFoldDB" id="A0A2P8G4N6"/>
<dbReference type="GO" id="GO:0032259">
    <property type="term" value="P:methylation"/>
    <property type="evidence" value="ECO:0007669"/>
    <property type="project" value="UniProtKB-KW"/>
</dbReference>
<evidence type="ECO:0000256" key="8">
    <source>
        <dbReference type="ARBA" id="ARBA00048428"/>
    </source>
</evidence>
<evidence type="ECO:0000259" key="9">
    <source>
        <dbReference type="Pfam" id="PF13847"/>
    </source>
</evidence>
<dbReference type="Pfam" id="PF13847">
    <property type="entry name" value="Methyltransf_31"/>
    <property type="match status" value="1"/>
</dbReference>
<dbReference type="InterPro" id="IPR029063">
    <property type="entry name" value="SAM-dependent_MTases_sf"/>
</dbReference>
<evidence type="ECO:0000256" key="5">
    <source>
        <dbReference type="ARBA" id="ARBA00034545"/>
    </source>
</evidence>
<protein>
    <recommendedName>
        <fullName evidence="5">Arsenite methyltransferase</fullName>
        <ecNumber evidence="4">2.1.1.137</ecNumber>
    </recommendedName>
</protein>
<evidence type="ECO:0000256" key="3">
    <source>
        <dbReference type="ARBA" id="ARBA00034487"/>
    </source>
</evidence>
<sequence length="281" mass="30039">MSNDQQIKDMVKQKYSEIALQDKADNQASCCGSGCCSTEVYNIMSDDYSALEGYHADADLGLGCGLPTQFAQIKKGDTVIDLGSGAGNDCFIARHETGETGKVIGIDFTPAMIERARTNAAIRGFNNVEFRQGDIENMPVSANVADVVVSNCVLNLVPNKDAVIKEIYRVLKPGGHFSISDIVLEGDLPPAIQEAAEMYAGCVSGAIQQQAYLGLIRDNGFANVTVQKEKAIIIPDDILSGYLSADEIKDFRNGQTGIYSITVYAEKPSAEAPCCAPGCCN</sequence>
<dbReference type="InterPro" id="IPR026669">
    <property type="entry name" value="Arsenite_MeTrfase-like"/>
</dbReference>
<dbReference type="EC" id="2.1.1.137" evidence="4"/>
<feature type="domain" description="Methyltransferase" evidence="9">
    <location>
        <begin position="73"/>
        <end position="220"/>
    </location>
</feature>
<evidence type="ECO:0000256" key="2">
    <source>
        <dbReference type="ARBA" id="ARBA00022691"/>
    </source>
</evidence>
<dbReference type="InterPro" id="IPR025714">
    <property type="entry name" value="Methyltranfer_dom"/>
</dbReference>
<evidence type="ECO:0000256" key="4">
    <source>
        <dbReference type="ARBA" id="ARBA00034521"/>
    </source>
</evidence>
<comment type="caution">
    <text evidence="10">The sequence shown here is derived from an EMBL/GenBank/DDBJ whole genome shotgun (WGS) entry which is preliminary data.</text>
</comment>
<evidence type="ECO:0000256" key="1">
    <source>
        <dbReference type="ARBA" id="ARBA00022679"/>
    </source>
</evidence>
<dbReference type="OrthoDB" id="9770553at2"/>
<dbReference type="SUPFAM" id="SSF53335">
    <property type="entry name" value="S-adenosyl-L-methionine-dependent methyltransferases"/>
    <property type="match status" value="1"/>
</dbReference>
<dbReference type="Gene3D" id="3.40.50.150">
    <property type="entry name" value="Vaccinia Virus protein VP39"/>
    <property type="match status" value="1"/>
</dbReference>
<comment type="similarity">
    <text evidence="3">Belongs to the methyltransferase superfamily. Arsenite methyltransferase family.</text>
</comment>
<gene>
    <name evidence="10" type="ORF">CLV42_10789</name>
</gene>
<dbReference type="EMBL" id="PYGK01000007">
    <property type="protein sequence ID" value="PSL28943.1"/>
    <property type="molecule type" value="Genomic_DNA"/>
</dbReference>
<dbReference type="GO" id="GO:0030791">
    <property type="term" value="F:arsenite methyltransferase activity"/>
    <property type="evidence" value="ECO:0007669"/>
    <property type="project" value="UniProtKB-EC"/>
</dbReference>
<name>A0A2P8G4N6_9BACT</name>
<dbReference type="NCBIfam" id="NF008823">
    <property type="entry name" value="PRK11873.1"/>
    <property type="match status" value="1"/>
</dbReference>
<evidence type="ECO:0000313" key="11">
    <source>
        <dbReference type="Proteomes" id="UP000240978"/>
    </source>
</evidence>
<keyword evidence="2" id="KW-0949">S-adenosyl-L-methionine</keyword>
<comment type="catalytic activity">
    <reaction evidence="7">
        <text>arsenic triglutathione + 2 [thioredoxin]-dithiol + 2 S-adenosyl-L-methionine + H2O = dimethylarsinous acid + 2 [thioredoxin]-disulfide + 3 glutathione + 2 S-adenosyl-L-homocysteine + 2 H(+)</text>
        <dbReference type="Rhea" id="RHEA:69464"/>
        <dbReference type="Rhea" id="RHEA-COMP:10698"/>
        <dbReference type="Rhea" id="RHEA-COMP:10700"/>
        <dbReference type="ChEBI" id="CHEBI:15377"/>
        <dbReference type="ChEBI" id="CHEBI:15378"/>
        <dbReference type="ChEBI" id="CHEBI:23808"/>
        <dbReference type="ChEBI" id="CHEBI:29950"/>
        <dbReference type="ChEBI" id="CHEBI:50058"/>
        <dbReference type="ChEBI" id="CHEBI:57856"/>
        <dbReference type="ChEBI" id="CHEBI:57925"/>
        <dbReference type="ChEBI" id="CHEBI:59789"/>
        <dbReference type="ChEBI" id="CHEBI:183640"/>
        <dbReference type="EC" id="2.1.1.137"/>
    </reaction>
</comment>
<proteinExistence type="inferred from homology"/>
<comment type="catalytic activity">
    <reaction evidence="6">
        <text>arsenic triglutathione + [thioredoxin]-dithiol + S-adenosyl-L-methionine + 2 H2O = methylarsonous acid + [thioredoxin]-disulfide + 3 glutathione + S-adenosyl-L-homocysteine + H(+)</text>
        <dbReference type="Rhea" id="RHEA:69460"/>
        <dbReference type="Rhea" id="RHEA-COMP:10698"/>
        <dbReference type="Rhea" id="RHEA-COMP:10700"/>
        <dbReference type="ChEBI" id="CHEBI:15377"/>
        <dbReference type="ChEBI" id="CHEBI:15378"/>
        <dbReference type="ChEBI" id="CHEBI:17826"/>
        <dbReference type="ChEBI" id="CHEBI:29950"/>
        <dbReference type="ChEBI" id="CHEBI:50058"/>
        <dbReference type="ChEBI" id="CHEBI:57856"/>
        <dbReference type="ChEBI" id="CHEBI:57925"/>
        <dbReference type="ChEBI" id="CHEBI:59789"/>
        <dbReference type="ChEBI" id="CHEBI:183640"/>
        <dbReference type="EC" id="2.1.1.137"/>
    </reaction>
</comment>
<organism evidence="10 11">
    <name type="scientific">Chitinophaga ginsengisoli</name>
    <dbReference type="NCBI Taxonomy" id="363837"/>
    <lineage>
        <taxon>Bacteria</taxon>
        <taxon>Pseudomonadati</taxon>
        <taxon>Bacteroidota</taxon>
        <taxon>Chitinophagia</taxon>
        <taxon>Chitinophagales</taxon>
        <taxon>Chitinophagaceae</taxon>
        <taxon>Chitinophaga</taxon>
    </lineage>
</organism>
<dbReference type="CDD" id="cd02440">
    <property type="entry name" value="AdoMet_MTases"/>
    <property type="match status" value="1"/>
</dbReference>
<keyword evidence="1 10" id="KW-0808">Transferase</keyword>
<dbReference type="PANTHER" id="PTHR43675">
    <property type="entry name" value="ARSENITE METHYLTRANSFERASE"/>
    <property type="match status" value="1"/>
</dbReference>
<keyword evidence="10" id="KW-0489">Methyltransferase</keyword>
<dbReference type="PANTHER" id="PTHR43675:SF8">
    <property type="entry name" value="ARSENITE METHYLTRANSFERASE"/>
    <property type="match status" value="1"/>
</dbReference>
<comment type="catalytic activity">
    <reaction evidence="8">
        <text>arsenic triglutathione + 3 [thioredoxin]-dithiol + 3 S-adenosyl-L-methionine = trimethylarsine + 3 [thioredoxin]-disulfide + 3 glutathione + 3 S-adenosyl-L-homocysteine + 3 H(+)</text>
        <dbReference type="Rhea" id="RHEA:69432"/>
        <dbReference type="Rhea" id="RHEA-COMP:10698"/>
        <dbReference type="Rhea" id="RHEA-COMP:10700"/>
        <dbReference type="ChEBI" id="CHEBI:15378"/>
        <dbReference type="ChEBI" id="CHEBI:27130"/>
        <dbReference type="ChEBI" id="CHEBI:29950"/>
        <dbReference type="ChEBI" id="CHEBI:50058"/>
        <dbReference type="ChEBI" id="CHEBI:57856"/>
        <dbReference type="ChEBI" id="CHEBI:57925"/>
        <dbReference type="ChEBI" id="CHEBI:59789"/>
        <dbReference type="ChEBI" id="CHEBI:183640"/>
        <dbReference type="EC" id="2.1.1.137"/>
    </reaction>
</comment>
<dbReference type="Proteomes" id="UP000240978">
    <property type="component" value="Unassembled WGS sequence"/>
</dbReference>
<reference evidence="10 11" key="1">
    <citation type="submission" date="2018-03" db="EMBL/GenBank/DDBJ databases">
        <title>Genomic Encyclopedia of Archaeal and Bacterial Type Strains, Phase II (KMG-II): from individual species to whole genera.</title>
        <authorList>
            <person name="Goeker M."/>
        </authorList>
    </citation>
    <scope>NUCLEOTIDE SEQUENCE [LARGE SCALE GENOMIC DNA]</scope>
    <source>
        <strain evidence="10 11">DSM 18107</strain>
    </source>
</reference>
<keyword evidence="11" id="KW-1185">Reference proteome</keyword>
<evidence type="ECO:0000256" key="6">
    <source>
        <dbReference type="ARBA" id="ARBA00047941"/>
    </source>
</evidence>
<evidence type="ECO:0000313" key="10">
    <source>
        <dbReference type="EMBL" id="PSL28943.1"/>
    </source>
</evidence>
<accession>A0A2P8G4N6</accession>
<evidence type="ECO:0000256" key="7">
    <source>
        <dbReference type="ARBA" id="ARBA00047943"/>
    </source>
</evidence>
<dbReference type="RefSeq" id="WP_106603341.1">
    <property type="nucleotide sequence ID" value="NZ_PYGK01000007.1"/>
</dbReference>